<dbReference type="RefSeq" id="XP_018294201.1">
    <property type="nucleotide sequence ID" value="XM_018440543.1"/>
</dbReference>
<dbReference type="OrthoDB" id="185373at2759"/>
<dbReference type="Pfam" id="PF01535">
    <property type="entry name" value="PPR"/>
    <property type="match status" value="2"/>
</dbReference>
<reference evidence="4" key="1">
    <citation type="submission" date="2015-06" db="EMBL/GenBank/DDBJ databases">
        <title>Expansion of signal transduction pathways in fungi by whole-genome duplication.</title>
        <authorList>
            <consortium name="DOE Joint Genome Institute"/>
            <person name="Corrochano L.M."/>
            <person name="Kuo A."/>
            <person name="Marcet-Houben M."/>
            <person name="Polaino S."/>
            <person name="Salamov A."/>
            <person name="Villalobos J.M."/>
            <person name="Alvarez M.I."/>
            <person name="Avalos J."/>
            <person name="Benito E.P."/>
            <person name="Benoit I."/>
            <person name="Burger G."/>
            <person name="Camino L.P."/>
            <person name="Canovas D."/>
            <person name="Cerda-Olmedo E."/>
            <person name="Cheng J.-F."/>
            <person name="Dominguez A."/>
            <person name="Elias M."/>
            <person name="Eslava A.P."/>
            <person name="Glaser F."/>
            <person name="Grimwood J."/>
            <person name="Gutierrez G."/>
            <person name="Heitman J."/>
            <person name="Henrissat B."/>
            <person name="Iturriaga E.A."/>
            <person name="Lang B.F."/>
            <person name="Lavin J.L."/>
            <person name="Lee S."/>
            <person name="Li W."/>
            <person name="Lindquist E."/>
            <person name="Lopez-Garcia S."/>
            <person name="Luque E.M."/>
            <person name="Marcos A.T."/>
            <person name="Martin J."/>
            <person name="McCluskey K."/>
            <person name="Medina H.R."/>
            <person name="Miralles-Duran A."/>
            <person name="Miyazaki A."/>
            <person name="Munoz-Torres E."/>
            <person name="Oguiza J.A."/>
            <person name="Ohm R."/>
            <person name="Olmedo M."/>
            <person name="Orejas M."/>
            <person name="Ortiz-Castellanos L."/>
            <person name="Pisabarro A.G."/>
            <person name="Rodriguez-Romero J."/>
            <person name="Ruiz-Herrera J."/>
            <person name="Ruiz-Vazquez R."/>
            <person name="Sanz C."/>
            <person name="Schackwitz W."/>
            <person name="Schmutz J."/>
            <person name="Shahriari M."/>
            <person name="Shelest E."/>
            <person name="Silva-Franco F."/>
            <person name="Soanes D."/>
            <person name="Syed K."/>
            <person name="Tagua V.G."/>
            <person name="Talbot N.J."/>
            <person name="Thon M."/>
            <person name="De vries R.P."/>
            <person name="Wiebenga A."/>
            <person name="Yadav J.S."/>
            <person name="Braun E.L."/>
            <person name="Baker S."/>
            <person name="Garre V."/>
            <person name="Horwitz B."/>
            <person name="Torres-Martinez S."/>
            <person name="Idnurm A."/>
            <person name="Herrera-Estrella A."/>
            <person name="Gabaldon T."/>
            <person name="Grigoriev I.V."/>
        </authorList>
    </citation>
    <scope>NUCLEOTIDE SEQUENCE [LARGE SCALE GENOMIC DNA]</scope>
    <source>
        <strain evidence="4">NRRL 1555(-)</strain>
    </source>
</reference>
<sequence length="407" mass="46530">MAQNALLSTRGYLQRKWAPALTQLTCAAYGTSATQWFRRFLSPKEEKDLYLGLTATFRDKLTEKTTYSAKSYSNIIEQAILNGRNHPNLPPRGKLSHERMQEIPHAIDLAGKIQDTTQLEAIQREMEEAEISTVTLYNRLIRGFIQSNAIELADNVFERLQSNHLLPTTRTMTYLIRAHVKKNNLEKARLYVEKMQHLSLNKLRTAFDYSVMLEYSIINGDSHAVDFLWRDILKYAEIVKPGMGLYTQHLDYLTFRPELHSNLAEVAEEMLRRGVASPTSFQWNPHAGQILSKTVFTLAQNPEYATTSSQLLIFLIKASPHPWQPLSPLDQSINLIINAFLKRGQDLKALAFYYRLKRHNAPDNAFSAETTRSISDVLSKAEHRQHMDASQENKAILAEFSLLGQIP</sequence>
<dbReference type="EMBL" id="KV440976">
    <property type="protein sequence ID" value="OAD76161.1"/>
    <property type="molecule type" value="Genomic_DNA"/>
</dbReference>
<evidence type="ECO:0000256" key="1">
    <source>
        <dbReference type="ARBA" id="ARBA00022737"/>
    </source>
</evidence>
<keyword evidence="1" id="KW-0677">Repeat</keyword>
<evidence type="ECO:0008006" key="5">
    <source>
        <dbReference type="Google" id="ProtNLM"/>
    </source>
</evidence>
<protein>
    <recommendedName>
        <fullName evidence="5">Pentacotripeptide-repeat region of PRORP domain-containing protein</fullName>
    </recommendedName>
</protein>
<dbReference type="PROSITE" id="PS51375">
    <property type="entry name" value="PPR"/>
    <property type="match status" value="1"/>
</dbReference>
<organism evidence="3 4">
    <name type="scientific">Phycomyces blakesleeanus (strain ATCC 8743b / DSM 1359 / FGSC 10004 / NBRC 33097 / NRRL 1555)</name>
    <dbReference type="NCBI Taxonomy" id="763407"/>
    <lineage>
        <taxon>Eukaryota</taxon>
        <taxon>Fungi</taxon>
        <taxon>Fungi incertae sedis</taxon>
        <taxon>Mucoromycota</taxon>
        <taxon>Mucoromycotina</taxon>
        <taxon>Mucoromycetes</taxon>
        <taxon>Mucorales</taxon>
        <taxon>Phycomycetaceae</taxon>
        <taxon>Phycomyces</taxon>
    </lineage>
</organism>
<accession>A0A163AVV0</accession>
<evidence type="ECO:0000313" key="4">
    <source>
        <dbReference type="Proteomes" id="UP000077315"/>
    </source>
</evidence>
<dbReference type="STRING" id="763407.A0A163AVV0"/>
<gene>
    <name evidence="3" type="ORF">PHYBLDRAFT_59697</name>
</gene>
<evidence type="ECO:0000313" key="3">
    <source>
        <dbReference type="EMBL" id="OAD76161.1"/>
    </source>
</evidence>
<dbReference type="PANTHER" id="PTHR47941">
    <property type="entry name" value="PENTATRICOPEPTIDE REPEAT-CONTAINING PROTEIN 3, MITOCHONDRIAL"/>
    <property type="match status" value="1"/>
</dbReference>
<dbReference type="InterPro" id="IPR002885">
    <property type="entry name" value="PPR_rpt"/>
</dbReference>
<dbReference type="InParanoid" id="A0A163AVV0"/>
<dbReference type="InterPro" id="IPR011990">
    <property type="entry name" value="TPR-like_helical_dom_sf"/>
</dbReference>
<feature type="repeat" description="PPR" evidence="2">
    <location>
        <begin position="133"/>
        <end position="167"/>
    </location>
</feature>
<dbReference type="GeneID" id="29001449"/>
<keyword evidence="4" id="KW-1185">Reference proteome</keyword>
<dbReference type="VEuPathDB" id="FungiDB:PHYBLDRAFT_59697"/>
<name>A0A163AVV0_PHYB8</name>
<dbReference type="Proteomes" id="UP000077315">
    <property type="component" value="Unassembled WGS sequence"/>
</dbReference>
<dbReference type="Gene3D" id="1.25.40.10">
    <property type="entry name" value="Tetratricopeptide repeat domain"/>
    <property type="match status" value="1"/>
</dbReference>
<proteinExistence type="predicted"/>
<evidence type="ECO:0000256" key="2">
    <source>
        <dbReference type="PROSITE-ProRule" id="PRU00708"/>
    </source>
</evidence>
<dbReference type="AlphaFoldDB" id="A0A163AVV0"/>